<dbReference type="STRING" id="263852.SAMN02745116_00184"/>
<evidence type="ECO:0000256" key="2">
    <source>
        <dbReference type="SAM" id="SignalP"/>
    </source>
</evidence>
<dbReference type="Proteomes" id="UP000190328">
    <property type="component" value="Unassembled WGS sequence"/>
</dbReference>
<dbReference type="RefSeq" id="WP_078806162.1">
    <property type="nucleotide sequence ID" value="NZ_FUXI01000002.1"/>
</dbReference>
<feature type="domain" description="WxL" evidence="3">
    <location>
        <begin position="35"/>
        <end position="245"/>
    </location>
</feature>
<sequence length="247" mass="25696">MKKIKLFSAIALSAFAATLAVQITSAVEVTSPSNKAEATTDGEITFGLDSTVVDPPSIEDPTVPDPKDPDDPNVTDPAAKSALALTKYPKKFSFGDHDVDATILYDTSVQHYPLVDQTGVVYGNENVGVQVQDGRMNNDEWNLTVELNAGSFANLTGATISFENPIKATQYVTGAGANGFTGKVEVAAGGAAAQFFSVAGAGNKAKGFSSLSFANKTDINLNVTGDNIRTGTHTGTLTWTLSGTPDA</sequence>
<dbReference type="EMBL" id="FUXI01000002">
    <property type="protein sequence ID" value="SJZ39992.1"/>
    <property type="molecule type" value="Genomic_DNA"/>
</dbReference>
<evidence type="ECO:0000259" key="3">
    <source>
        <dbReference type="Pfam" id="PF13731"/>
    </source>
</evidence>
<evidence type="ECO:0000256" key="1">
    <source>
        <dbReference type="SAM" id="MobiDB-lite"/>
    </source>
</evidence>
<dbReference type="InterPro" id="IPR027994">
    <property type="entry name" value="WxL_dom"/>
</dbReference>
<dbReference type="Pfam" id="PF13731">
    <property type="entry name" value="WxL"/>
    <property type="match status" value="1"/>
</dbReference>
<accession>A0A1T4KC53</accession>
<reference evidence="4 5" key="1">
    <citation type="submission" date="2017-02" db="EMBL/GenBank/DDBJ databases">
        <authorList>
            <person name="Peterson S.W."/>
        </authorList>
    </citation>
    <scope>NUCLEOTIDE SEQUENCE [LARGE SCALE GENOMIC DNA]</scope>
    <source>
        <strain evidence="4 5">ATCC BAA-1030</strain>
    </source>
</reference>
<feature type="chain" id="PRO_5012933517" evidence="2">
    <location>
        <begin position="27"/>
        <end position="247"/>
    </location>
</feature>
<proteinExistence type="predicted"/>
<gene>
    <name evidence="4" type="ORF">SAMN02745116_00184</name>
</gene>
<keyword evidence="2" id="KW-0732">Signal</keyword>
<feature type="region of interest" description="Disordered" evidence="1">
    <location>
        <begin position="47"/>
        <end position="77"/>
    </location>
</feature>
<organism evidence="4 5">
    <name type="scientific">Pilibacter termitis</name>
    <dbReference type="NCBI Taxonomy" id="263852"/>
    <lineage>
        <taxon>Bacteria</taxon>
        <taxon>Bacillati</taxon>
        <taxon>Bacillota</taxon>
        <taxon>Bacilli</taxon>
        <taxon>Lactobacillales</taxon>
        <taxon>Enterococcaceae</taxon>
        <taxon>Pilibacter</taxon>
    </lineage>
</organism>
<protein>
    <submittedName>
        <fullName evidence="4">WxL domain surface cell wall-binding</fullName>
    </submittedName>
</protein>
<name>A0A1T4KC53_9ENTE</name>
<evidence type="ECO:0000313" key="5">
    <source>
        <dbReference type="Proteomes" id="UP000190328"/>
    </source>
</evidence>
<keyword evidence="5" id="KW-1185">Reference proteome</keyword>
<evidence type="ECO:0000313" key="4">
    <source>
        <dbReference type="EMBL" id="SJZ39992.1"/>
    </source>
</evidence>
<dbReference type="AlphaFoldDB" id="A0A1T4KC53"/>
<feature type="signal peptide" evidence="2">
    <location>
        <begin position="1"/>
        <end position="26"/>
    </location>
</feature>